<dbReference type="SUPFAM" id="SSF53067">
    <property type="entry name" value="Actin-like ATPase domain"/>
    <property type="match status" value="1"/>
</dbReference>
<evidence type="ECO:0000259" key="2">
    <source>
        <dbReference type="Pfam" id="PF12802"/>
    </source>
</evidence>
<dbReference type="InterPro" id="IPR049874">
    <property type="entry name" value="ROK_cs"/>
</dbReference>
<dbReference type="PANTHER" id="PTHR18964">
    <property type="entry name" value="ROK (REPRESSOR, ORF, KINASE) FAMILY"/>
    <property type="match status" value="1"/>
</dbReference>
<dbReference type="InterPro" id="IPR043129">
    <property type="entry name" value="ATPase_NBD"/>
</dbReference>
<dbReference type="Proteomes" id="UP000052982">
    <property type="component" value="Unassembled WGS sequence"/>
</dbReference>
<proteinExistence type="inferred from homology"/>
<evidence type="ECO:0000313" key="4">
    <source>
        <dbReference type="Proteomes" id="UP000052982"/>
    </source>
</evidence>
<dbReference type="InterPro" id="IPR000835">
    <property type="entry name" value="HTH_MarR-typ"/>
</dbReference>
<dbReference type="EMBL" id="LMWW01000066">
    <property type="protein sequence ID" value="KUN76480.1"/>
    <property type="molecule type" value="Genomic_DNA"/>
</dbReference>
<dbReference type="Gene3D" id="3.30.420.40">
    <property type="match status" value="2"/>
</dbReference>
<comment type="similarity">
    <text evidence="1">Belongs to the ROK (NagC/XylR) family.</text>
</comment>
<accession>A0A101SM00</accession>
<dbReference type="STRING" id="1943.AQJ64_38115"/>
<sequence>MRRGSGDGQVTRLGGTNLPRVGGYNQAVVLDAIRTRGAVSRVELAALTGLTNQTVSNVVRKLLDAGLVTETGHAPSSGGKRRTLLSPRPDGAYAVGVHLDPDSAVIVLVNLAGEVIVSRRLRLTAPDVPADVVDRVSRAVQRLIVRSAVDPARLLGLGIAAPGPIDGSSGCVVRPPNLPGWDRVPLVEMFAKATGLPVALDNDATAAAIGERWIGGEARAGSFLFIYLGTGIGAGIVLNNTVLHGDSGNAGEFGHMPVEPGDRVCHCGATDCLGPYCSPAAIIDDLLRRYGPVAADRIGVTGAAASLHDDWKALRRAARAGDPDAEDVVRRAARLIAQATRGAASLLDVGRVVLGGEALRGIEPILLEEIDSAVNRTSVARSIRPVVIEQSVIGDTVGAIGAASLVLHGNYAPGWRMLTDGAG</sequence>
<evidence type="ECO:0000313" key="3">
    <source>
        <dbReference type="EMBL" id="KUN76480.1"/>
    </source>
</evidence>
<dbReference type="Gene3D" id="1.10.10.10">
    <property type="entry name" value="Winged helix-like DNA-binding domain superfamily/Winged helix DNA-binding domain"/>
    <property type="match status" value="1"/>
</dbReference>
<dbReference type="InterPro" id="IPR036388">
    <property type="entry name" value="WH-like_DNA-bd_sf"/>
</dbReference>
<protein>
    <submittedName>
        <fullName evidence="3">ROK family transcriptional regulator</fullName>
    </submittedName>
</protein>
<name>A0A101SM00_9ACTN</name>
<dbReference type="SUPFAM" id="SSF46785">
    <property type="entry name" value="Winged helix' DNA-binding domain"/>
    <property type="match status" value="1"/>
</dbReference>
<dbReference type="OrthoDB" id="4083144at2"/>
<organism evidence="3 4">
    <name type="scientific">Streptomyces griseoruber</name>
    <dbReference type="NCBI Taxonomy" id="1943"/>
    <lineage>
        <taxon>Bacteria</taxon>
        <taxon>Bacillati</taxon>
        <taxon>Actinomycetota</taxon>
        <taxon>Actinomycetes</taxon>
        <taxon>Kitasatosporales</taxon>
        <taxon>Streptomycetaceae</taxon>
        <taxon>Streptomyces</taxon>
    </lineage>
</organism>
<dbReference type="InterPro" id="IPR000600">
    <property type="entry name" value="ROK"/>
</dbReference>
<dbReference type="Pfam" id="PF00480">
    <property type="entry name" value="ROK"/>
    <property type="match status" value="1"/>
</dbReference>
<comment type="caution">
    <text evidence="3">The sequence shown here is derived from an EMBL/GenBank/DDBJ whole genome shotgun (WGS) entry which is preliminary data.</text>
</comment>
<dbReference type="AlphaFoldDB" id="A0A101SM00"/>
<dbReference type="PROSITE" id="PS01125">
    <property type="entry name" value="ROK"/>
    <property type="match status" value="1"/>
</dbReference>
<dbReference type="InterPro" id="IPR036390">
    <property type="entry name" value="WH_DNA-bd_sf"/>
</dbReference>
<feature type="domain" description="HTH marR-type" evidence="2">
    <location>
        <begin position="25"/>
        <end position="71"/>
    </location>
</feature>
<reference evidence="3 4" key="1">
    <citation type="submission" date="2015-10" db="EMBL/GenBank/DDBJ databases">
        <title>Draft genome sequence of Streptomyces griseoruber DSM 40281, type strain for the species Streptomyces griseoruber.</title>
        <authorList>
            <person name="Ruckert C."/>
            <person name="Winkler A."/>
            <person name="Kalinowski J."/>
            <person name="Kampfer P."/>
            <person name="Glaeser S."/>
        </authorList>
    </citation>
    <scope>NUCLEOTIDE SEQUENCE [LARGE SCALE GENOMIC DNA]</scope>
    <source>
        <strain evidence="3 4">DSM 40281</strain>
    </source>
</reference>
<keyword evidence="4" id="KW-1185">Reference proteome</keyword>
<evidence type="ECO:0000256" key="1">
    <source>
        <dbReference type="ARBA" id="ARBA00006479"/>
    </source>
</evidence>
<dbReference type="Pfam" id="PF12802">
    <property type="entry name" value="MarR_2"/>
    <property type="match status" value="1"/>
</dbReference>
<dbReference type="GO" id="GO:0003700">
    <property type="term" value="F:DNA-binding transcription factor activity"/>
    <property type="evidence" value="ECO:0007669"/>
    <property type="project" value="InterPro"/>
</dbReference>
<gene>
    <name evidence="3" type="ORF">AQJ64_38115</name>
</gene>
<dbReference type="PANTHER" id="PTHR18964:SF173">
    <property type="entry name" value="GLUCOKINASE"/>
    <property type="match status" value="1"/>
</dbReference>